<organism evidence="2 3">
    <name type="scientific">Candidatus Lachnoclostridium stercoravium</name>
    <dbReference type="NCBI Taxonomy" id="2838633"/>
    <lineage>
        <taxon>Bacteria</taxon>
        <taxon>Bacillati</taxon>
        <taxon>Bacillota</taxon>
        <taxon>Clostridia</taxon>
        <taxon>Lachnospirales</taxon>
        <taxon>Lachnospiraceae</taxon>
    </lineage>
</organism>
<dbReference type="Proteomes" id="UP000823900">
    <property type="component" value="Unassembled WGS sequence"/>
</dbReference>
<evidence type="ECO:0000313" key="2">
    <source>
        <dbReference type="EMBL" id="HJA70321.1"/>
    </source>
</evidence>
<proteinExistence type="inferred from homology"/>
<name>A0A9D2HEV8_9FIRM</name>
<reference evidence="2" key="1">
    <citation type="journal article" date="2021" name="PeerJ">
        <title>Extensive microbial diversity within the chicken gut microbiome revealed by metagenomics and culture.</title>
        <authorList>
            <person name="Gilroy R."/>
            <person name="Ravi A."/>
            <person name="Getino M."/>
            <person name="Pursley I."/>
            <person name="Horton D.L."/>
            <person name="Alikhan N.F."/>
            <person name="Baker D."/>
            <person name="Gharbi K."/>
            <person name="Hall N."/>
            <person name="Watson M."/>
            <person name="Adriaenssens E.M."/>
            <person name="Foster-Nyarko E."/>
            <person name="Jarju S."/>
            <person name="Secka A."/>
            <person name="Antonio M."/>
            <person name="Oren A."/>
            <person name="Chaudhuri R.R."/>
            <person name="La Ragione R."/>
            <person name="Hildebrand F."/>
            <person name="Pallen M.J."/>
        </authorList>
    </citation>
    <scope>NUCLEOTIDE SEQUENCE</scope>
    <source>
        <strain evidence="2">CHK178-16964</strain>
    </source>
</reference>
<dbReference type="EMBL" id="DWZA01000019">
    <property type="protein sequence ID" value="HJA70321.1"/>
    <property type="molecule type" value="Genomic_DNA"/>
</dbReference>
<evidence type="ECO:0000256" key="1">
    <source>
        <dbReference type="ARBA" id="ARBA00009981"/>
    </source>
</evidence>
<comment type="caution">
    <text evidence="2">The sequence shown here is derived from an EMBL/GenBank/DDBJ whole genome shotgun (WGS) entry which is preliminary data.</text>
</comment>
<gene>
    <name evidence="2" type="ORF">IAA07_01915</name>
</gene>
<sequence length="84" mass="9432">MPNIKPISDLRNYTAVINEVGYGNRVYLTRNGHGQCAIIDMEELDELDKQKALYQLMSKLNEAEISIREEGTVSADDMEAELGV</sequence>
<evidence type="ECO:0000313" key="3">
    <source>
        <dbReference type="Proteomes" id="UP000823900"/>
    </source>
</evidence>
<accession>A0A9D2HEV8</accession>
<protein>
    <submittedName>
        <fullName evidence="2">Prevent-host-death protein</fullName>
    </submittedName>
</protein>
<comment type="similarity">
    <text evidence="1">Belongs to the phD/YefM antitoxin family.</text>
</comment>
<dbReference type="AlphaFoldDB" id="A0A9D2HEV8"/>
<dbReference type="InterPro" id="IPR036165">
    <property type="entry name" value="YefM-like_sf"/>
</dbReference>
<dbReference type="SUPFAM" id="SSF143120">
    <property type="entry name" value="YefM-like"/>
    <property type="match status" value="1"/>
</dbReference>
<reference evidence="2" key="2">
    <citation type="submission" date="2021-04" db="EMBL/GenBank/DDBJ databases">
        <authorList>
            <person name="Gilroy R."/>
        </authorList>
    </citation>
    <scope>NUCLEOTIDE SEQUENCE</scope>
    <source>
        <strain evidence="2">CHK178-16964</strain>
    </source>
</reference>